<dbReference type="Proteomes" id="UP001165101">
    <property type="component" value="Unassembled WGS sequence"/>
</dbReference>
<organism evidence="1 2">
    <name type="scientific">Candida boidinii</name>
    <name type="common">Yeast</name>
    <dbReference type="NCBI Taxonomy" id="5477"/>
    <lineage>
        <taxon>Eukaryota</taxon>
        <taxon>Fungi</taxon>
        <taxon>Dikarya</taxon>
        <taxon>Ascomycota</taxon>
        <taxon>Saccharomycotina</taxon>
        <taxon>Pichiomycetes</taxon>
        <taxon>Pichiales</taxon>
        <taxon>Pichiaceae</taxon>
        <taxon>Ogataea</taxon>
        <taxon>Ogataea/Candida clade</taxon>
    </lineage>
</organism>
<evidence type="ECO:0000313" key="1">
    <source>
        <dbReference type="EMBL" id="GMF08949.1"/>
    </source>
</evidence>
<dbReference type="EMBL" id="BSXV01011481">
    <property type="protein sequence ID" value="GMF08949.1"/>
    <property type="molecule type" value="Genomic_DNA"/>
</dbReference>
<proteinExistence type="predicted"/>
<accession>A0ACB5UDF3</accession>
<comment type="caution">
    <text evidence="1">The sequence shown here is derived from an EMBL/GenBank/DDBJ whole genome shotgun (WGS) entry which is preliminary data.</text>
</comment>
<protein>
    <submittedName>
        <fullName evidence="1">Unnamed protein product</fullName>
    </submittedName>
</protein>
<name>A0ACB5UDF3_CANBO</name>
<reference evidence="1" key="1">
    <citation type="submission" date="2023-04" db="EMBL/GenBank/DDBJ databases">
        <title>Candida boidinii NBRC 1967.</title>
        <authorList>
            <person name="Ichikawa N."/>
            <person name="Sato H."/>
            <person name="Tonouchi N."/>
        </authorList>
    </citation>
    <scope>NUCLEOTIDE SEQUENCE</scope>
    <source>
        <strain evidence="1">NBRC 1967</strain>
    </source>
</reference>
<keyword evidence="2" id="KW-1185">Reference proteome</keyword>
<sequence length="601" mass="66469">MAESKSKIKITNYTSLNFIAFLLSCFSGVMFAVFISSTQTYYITDVLGIGAGIGNYIGTLSFADELLSMLLVPFVGAMADRIGTRPLLCLGFFVVGISLIGFGIFVHNSVFPAMYFWRLLFSSGLTCCMGVFVVMLLELNNSNFDIRGFFSFKFSGANSLEDFDQSDALRQTMAQASESLRLPEDDVVQNTQTNRDDDLDVNLEQQPLNGSLDDSEIVTNTAQGVNELNKKRNDGKRASLMGTFSGLGAVFAVFFLLRLPVWFGQNHPAGVALRRTYISVGISAIAISIILFFIAYKDDSKKLFKDDIDELFEELDVRGAEDDDDNSILENEDLLLSRIGTKKSYWESVKYGIELSIQNPMIILAYFGGFTSRCITIAITSFIPFYINHYFYNSGKCSTLDADKVHCPESYILSSILTGIANTSALVLAPIAGILVDRISNHIHLLLIVNVFSFIGFFGLSFISEPDSSIMIFIFAIMVGGVQIFFIIISMTMLSNIVSLEHYYPYKGAISGVSSLVGGVGILFISLVGGLLGDIKSSSPFIIIAIVNIAFIYSMIRLRKVKENNNRNFESVIQKFKNTSVGKMVFRSRGGINSDEFEEDY</sequence>
<evidence type="ECO:0000313" key="2">
    <source>
        <dbReference type="Proteomes" id="UP001165101"/>
    </source>
</evidence>
<gene>
    <name evidence="1" type="ORF">Cboi01_000677000</name>
</gene>